<evidence type="ECO:0000313" key="1">
    <source>
        <dbReference type="EMBL" id="QGZ58628.1"/>
    </source>
</evidence>
<proteinExistence type="predicted"/>
<dbReference type="RefSeq" id="WP_158761636.1">
    <property type="nucleotide sequence ID" value="NZ_CP046911.1"/>
</dbReference>
<sequence length="86" mass="9731">MAHDIEGLERDMKALQKMLVDLGGHKHFDEFMLSVRKPGFTTKRDEYFVRASISTLHKHVKFIAEQLDSLLAGTRLILEGSGSEDS</sequence>
<evidence type="ECO:0000313" key="2">
    <source>
        <dbReference type="Proteomes" id="UP000434209"/>
    </source>
</evidence>
<reference evidence="1 2" key="1">
    <citation type="submission" date="2019-12" db="EMBL/GenBank/DDBJ databases">
        <title>Paraburkholderia acidiphila 7Q-K02 sp. nov and Paraburkholderia acidisoli DHF22 sp. nov., two strains isolated from forest soil.</title>
        <authorList>
            <person name="Gao Z."/>
            <person name="Qiu L."/>
        </authorList>
    </citation>
    <scope>NUCLEOTIDE SEQUENCE [LARGE SCALE GENOMIC DNA]</scope>
    <source>
        <strain evidence="1 2">7Q-K02</strain>
    </source>
</reference>
<dbReference type="EMBL" id="CP046911">
    <property type="protein sequence ID" value="QGZ58628.1"/>
    <property type="molecule type" value="Genomic_DNA"/>
</dbReference>
<dbReference type="Proteomes" id="UP000434209">
    <property type="component" value="Chromosome 3"/>
</dbReference>
<organism evidence="1 2">
    <name type="scientific">Paraburkholderia acidiphila</name>
    <dbReference type="NCBI Taxonomy" id="2571747"/>
    <lineage>
        <taxon>Bacteria</taxon>
        <taxon>Pseudomonadati</taxon>
        <taxon>Pseudomonadota</taxon>
        <taxon>Betaproteobacteria</taxon>
        <taxon>Burkholderiales</taxon>
        <taxon>Burkholderiaceae</taxon>
        <taxon>Paraburkholderia</taxon>
    </lineage>
</organism>
<accession>A0A7Z2JC83</accession>
<gene>
    <name evidence="1" type="ORF">FAZ97_26995</name>
</gene>
<dbReference type="KEGG" id="pacp:FAZ97_26995"/>
<dbReference type="AlphaFoldDB" id="A0A7Z2JC83"/>
<name>A0A7Z2JC83_9BURK</name>
<protein>
    <submittedName>
        <fullName evidence="1">Uncharacterized protein</fullName>
    </submittedName>
</protein>
<keyword evidence="2" id="KW-1185">Reference proteome</keyword>